<proteinExistence type="predicted"/>
<name>A0A366J822_9GAMM</name>
<keyword evidence="3" id="KW-1185">Reference proteome</keyword>
<dbReference type="Gene3D" id="3.40.50.300">
    <property type="entry name" value="P-loop containing nucleotide triphosphate hydrolases"/>
    <property type="match status" value="1"/>
</dbReference>
<reference evidence="2 3" key="1">
    <citation type="submission" date="2018-06" db="EMBL/GenBank/DDBJ databases">
        <title>Genomic Encyclopedia of Type Strains, Phase III (KMG-III): the genomes of soil and plant-associated and newly described type strains.</title>
        <authorList>
            <person name="Whitman W."/>
        </authorList>
    </citation>
    <scope>NUCLEOTIDE SEQUENCE [LARGE SCALE GENOMIC DNA]</scope>
    <source>
        <strain evidence="2 3">CECT 7377</strain>
    </source>
</reference>
<feature type="domain" description="Zona occludens toxin N-terminal" evidence="1">
    <location>
        <begin position="2"/>
        <end position="148"/>
    </location>
</feature>
<dbReference type="EMBL" id="QNSE01000007">
    <property type="protein sequence ID" value="RBP83186.1"/>
    <property type="molecule type" value="Genomic_DNA"/>
</dbReference>
<dbReference type="AlphaFoldDB" id="A0A366J822"/>
<dbReference type="InterPro" id="IPR008900">
    <property type="entry name" value="Zot_N"/>
</dbReference>
<dbReference type="RefSeq" id="WP_113916741.1">
    <property type="nucleotide sequence ID" value="NZ_QNSE01000007.1"/>
</dbReference>
<dbReference type="Proteomes" id="UP000252792">
    <property type="component" value="Unassembled WGS sequence"/>
</dbReference>
<accession>A0A366J822</accession>
<comment type="caution">
    <text evidence="2">The sequence shown here is derived from an EMBL/GenBank/DDBJ whole genome shotgun (WGS) entry which is preliminary data.</text>
</comment>
<dbReference type="OrthoDB" id="6399054at2"/>
<gene>
    <name evidence="2" type="ORF">DFP80_107164</name>
</gene>
<dbReference type="InterPro" id="IPR027417">
    <property type="entry name" value="P-loop_NTPase"/>
</dbReference>
<sequence length="355" mass="40391">MAVYFVTGKLGAGKSLVSVGRIRDKLNKGLPVATNLDINLKSMLGRDKKNTRLYRVPDKPEIYDLEALGVGNRTYDESLNGLLVLDECGTWFNSRTWADKGRQAVINWLLHARKKGWDIIFIIQDLSLVDKQARLALAEHVVYCRRTDRANIPFIGLIFKIMTGGKIPLPKVHLGIIRYGDSPTALKVDTWVTVGISLYSSYDTKQMFTDHYDNGVYSVLPPYYTHGRYSVPKNLRNIMRITKIYFRKWSRLFCLALGMISCFVLLEITSDKEEKPMTETVMVEPTKPLREQFSKWSISGFANFPGQLSNYQFIDTDGKKHTAELLRKKGFTVKSRGACEALITKGDDYVSVYCN</sequence>
<evidence type="ECO:0000259" key="1">
    <source>
        <dbReference type="Pfam" id="PF05707"/>
    </source>
</evidence>
<evidence type="ECO:0000313" key="2">
    <source>
        <dbReference type="EMBL" id="RBP83186.1"/>
    </source>
</evidence>
<organism evidence="2 3">
    <name type="scientific">Marinomonas rhizomae</name>
    <dbReference type="NCBI Taxonomy" id="491948"/>
    <lineage>
        <taxon>Bacteria</taxon>
        <taxon>Pseudomonadati</taxon>
        <taxon>Pseudomonadota</taxon>
        <taxon>Gammaproteobacteria</taxon>
        <taxon>Oceanospirillales</taxon>
        <taxon>Oceanospirillaceae</taxon>
        <taxon>Marinomonas</taxon>
    </lineage>
</organism>
<evidence type="ECO:0000313" key="3">
    <source>
        <dbReference type="Proteomes" id="UP000252792"/>
    </source>
</evidence>
<protein>
    <submittedName>
        <fullName evidence="2">Zonular occludens toxin Zot</fullName>
    </submittedName>
</protein>
<dbReference type="Pfam" id="PF05707">
    <property type="entry name" value="Zot"/>
    <property type="match status" value="1"/>
</dbReference>